<keyword evidence="3" id="KW-1185">Reference proteome</keyword>
<dbReference type="Proteomes" id="UP001379533">
    <property type="component" value="Chromosome"/>
</dbReference>
<dbReference type="Gene3D" id="3.20.20.370">
    <property type="entry name" value="Glycoside hydrolase/deacetylase"/>
    <property type="match status" value="1"/>
</dbReference>
<evidence type="ECO:0000256" key="1">
    <source>
        <dbReference type="SAM" id="MobiDB-lite"/>
    </source>
</evidence>
<dbReference type="RefSeq" id="WP_394850246.1">
    <property type="nucleotide sequence ID" value="NZ_CP089982.1"/>
</dbReference>
<sequence length="317" mass="35051">MAPIYLIVSIDCECDKGPKWRSQSPLAFTGVTEGIARRLQPLFSRYGAKPTYLLSAEVMRDPASADALLHLQGDHELGTHLHGEYAEPDAFEPEVTSAFQRDYPRDVEAAKLRYLTELFTRTFGRKPTSFRAGRFGIGPHSVPILEELDYLVESSVTPHMDWTANGAPGLTFRDAPTQPYHPDPREPGRPGTSRMLEVPVTIRPHRVGRVLPHLGWLGSRLAQMVEPRWLRPTRNSAEAMADVAREEIASAPRGKPVVLNAMFHNVEIIANGSPYAKNEREAQAILARLEGLLAFARAEGIKVVGLSDVMGIWSGTA</sequence>
<gene>
    <name evidence="2" type="ORF">LZC95_22665</name>
</gene>
<evidence type="ECO:0000313" key="3">
    <source>
        <dbReference type="Proteomes" id="UP001379533"/>
    </source>
</evidence>
<dbReference type="InterPro" id="IPR011330">
    <property type="entry name" value="Glyco_hydro/deAcase_b/a-brl"/>
</dbReference>
<evidence type="ECO:0008006" key="4">
    <source>
        <dbReference type="Google" id="ProtNLM"/>
    </source>
</evidence>
<reference evidence="2 3" key="1">
    <citation type="submission" date="2021-12" db="EMBL/GenBank/DDBJ databases">
        <title>Discovery of the Pendulisporaceae a myxobacterial family with distinct sporulation behavior and unique specialized metabolism.</title>
        <authorList>
            <person name="Garcia R."/>
            <person name="Popoff A."/>
            <person name="Bader C.D."/>
            <person name="Loehr J."/>
            <person name="Walesch S."/>
            <person name="Walt C."/>
            <person name="Boldt J."/>
            <person name="Bunk B."/>
            <person name="Haeckl F.J.F.P.J."/>
            <person name="Gunesch A.P."/>
            <person name="Birkelbach J."/>
            <person name="Nuebel U."/>
            <person name="Pietschmann T."/>
            <person name="Bach T."/>
            <person name="Mueller R."/>
        </authorList>
    </citation>
    <scope>NUCLEOTIDE SEQUENCE [LARGE SCALE GENOMIC DNA]</scope>
    <source>
        <strain evidence="2 3">MSr12523</strain>
    </source>
</reference>
<proteinExistence type="predicted"/>
<dbReference type="SUPFAM" id="SSF88713">
    <property type="entry name" value="Glycoside hydrolase/deacetylase"/>
    <property type="match status" value="1"/>
</dbReference>
<feature type="region of interest" description="Disordered" evidence="1">
    <location>
        <begin position="175"/>
        <end position="194"/>
    </location>
</feature>
<accession>A0ABZ2KRD2</accession>
<evidence type="ECO:0000313" key="2">
    <source>
        <dbReference type="EMBL" id="WXA99605.1"/>
    </source>
</evidence>
<dbReference type="EMBL" id="CP089982">
    <property type="protein sequence ID" value="WXA99605.1"/>
    <property type="molecule type" value="Genomic_DNA"/>
</dbReference>
<protein>
    <recommendedName>
        <fullName evidence="4">NodB homology domain-containing protein</fullName>
    </recommendedName>
</protein>
<organism evidence="2 3">
    <name type="scientific">Pendulispora brunnea</name>
    <dbReference type="NCBI Taxonomy" id="2905690"/>
    <lineage>
        <taxon>Bacteria</taxon>
        <taxon>Pseudomonadati</taxon>
        <taxon>Myxococcota</taxon>
        <taxon>Myxococcia</taxon>
        <taxon>Myxococcales</taxon>
        <taxon>Sorangiineae</taxon>
        <taxon>Pendulisporaceae</taxon>
        <taxon>Pendulispora</taxon>
    </lineage>
</organism>
<name>A0ABZ2KRD2_9BACT</name>